<gene>
    <name evidence="1" type="ORF">SAMN05192569_10386</name>
</gene>
<sequence length="57" mass="6695">MEFNLKKMKNLAKKDLLIKRMVDDLARKLGSEEEAYRIVFNSEVLGDSIMEEQYKNA</sequence>
<protein>
    <submittedName>
        <fullName evidence="1">Uncharacterized protein</fullName>
    </submittedName>
</protein>
<reference evidence="2" key="1">
    <citation type="submission" date="2016-10" db="EMBL/GenBank/DDBJ databases">
        <authorList>
            <person name="Varghese N."/>
            <person name="Submissions S."/>
        </authorList>
    </citation>
    <scope>NUCLEOTIDE SEQUENCE [LARGE SCALE GENOMIC DNA]</scope>
    <source>
        <strain evidence="2">M1</strain>
    </source>
</reference>
<organism evidence="1 2">
    <name type="scientific">Parageobacillus thermantarcticus</name>
    <dbReference type="NCBI Taxonomy" id="186116"/>
    <lineage>
        <taxon>Bacteria</taxon>
        <taxon>Bacillati</taxon>
        <taxon>Bacillota</taxon>
        <taxon>Bacilli</taxon>
        <taxon>Bacillales</taxon>
        <taxon>Anoxybacillaceae</taxon>
        <taxon>Parageobacillus</taxon>
    </lineage>
</organism>
<dbReference type="RefSeq" id="WP_167359644.1">
    <property type="nucleotide sequence ID" value="NZ_FOJS01000038.1"/>
</dbReference>
<dbReference type="EMBL" id="FOJS01000038">
    <property type="protein sequence ID" value="SFA52725.1"/>
    <property type="molecule type" value="Genomic_DNA"/>
</dbReference>
<proteinExistence type="predicted"/>
<dbReference type="STRING" id="186116.SAMN05192569_10386"/>
<evidence type="ECO:0000313" key="1">
    <source>
        <dbReference type="EMBL" id="SFA52725.1"/>
    </source>
</evidence>
<accession>A0A1I0TLW0</accession>
<dbReference type="Proteomes" id="UP000198650">
    <property type="component" value="Unassembled WGS sequence"/>
</dbReference>
<dbReference type="AlphaFoldDB" id="A0A1I0TLW0"/>
<name>A0A1I0TLW0_9BACL</name>
<evidence type="ECO:0000313" key="2">
    <source>
        <dbReference type="Proteomes" id="UP000198650"/>
    </source>
</evidence>
<keyword evidence="2" id="KW-1185">Reference proteome</keyword>